<dbReference type="SUPFAM" id="SSF47459">
    <property type="entry name" value="HLH, helix-loop-helix DNA-binding domain"/>
    <property type="match status" value="1"/>
</dbReference>
<dbReference type="InterPro" id="IPR000014">
    <property type="entry name" value="PAS"/>
</dbReference>
<evidence type="ECO:0000256" key="5">
    <source>
        <dbReference type="ARBA" id="ARBA00023163"/>
    </source>
</evidence>
<dbReference type="SUPFAM" id="SSF55785">
    <property type="entry name" value="PYP-like sensor domain (PAS domain)"/>
    <property type="match status" value="1"/>
</dbReference>
<dbReference type="SMART" id="SM00353">
    <property type="entry name" value="HLH"/>
    <property type="match status" value="1"/>
</dbReference>
<evidence type="ECO:0000256" key="2">
    <source>
        <dbReference type="ARBA" id="ARBA00022737"/>
    </source>
</evidence>
<dbReference type="Gene3D" id="3.30.450.20">
    <property type="entry name" value="PAS domain"/>
    <property type="match status" value="1"/>
</dbReference>
<organism evidence="10 11">
    <name type="scientific">Porites evermanni</name>
    <dbReference type="NCBI Taxonomy" id="104178"/>
    <lineage>
        <taxon>Eukaryota</taxon>
        <taxon>Metazoa</taxon>
        <taxon>Cnidaria</taxon>
        <taxon>Anthozoa</taxon>
        <taxon>Hexacorallia</taxon>
        <taxon>Scleractinia</taxon>
        <taxon>Fungiina</taxon>
        <taxon>Poritidae</taxon>
        <taxon>Porites</taxon>
    </lineage>
</organism>
<feature type="compositionally biased region" description="Basic and acidic residues" evidence="7">
    <location>
        <begin position="674"/>
        <end position="685"/>
    </location>
</feature>
<keyword evidence="6" id="KW-0539">Nucleus</keyword>
<dbReference type="InterPro" id="IPR036638">
    <property type="entry name" value="HLH_DNA-bd_sf"/>
</dbReference>
<reference evidence="10 11" key="1">
    <citation type="submission" date="2022-05" db="EMBL/GenBank/DDBJ databases">
        <authorList>
            <consortium name="Genoscope - CEA"/>
            <person name="William W."/>
        </authorList>
    </citation>
    <scope>NUCLEOTIDE SEQUENCE [LARGE SCALE GENOMIC DNA]</scope>
</reference>
<accession>A0ABN8LYA3</accession>
<feature type="compositionally biased region" description="Low complexity" evidence="7">
    <location>
        <begin position="633"/>
        <end position="654"/>
    </location>
</feature>
<feature type="region of interest" description="Disordered" evidence="7">
    <location>
        <begin position="271"/>
        <end position="290"/>
    </location>
</feature>
<keyword evidence="5" id="KW-0804">Transcription</keyword>
<evidence type="ECO:0000313" key="10">
    <source>
        <dbReference type="EMBL" id="CAH3021127.1"/>
    </source>
</evidence>
<feature type="compositionally biased region" description="Basic and acidic residues" evidence="7">
    <location>
        <begin position="621"/>
        <end position="632"/>
    </location>
</feature>
<feature type="domain" description="PAS" evidence="8">
    <location>
        <begin position="100"/>
        <end position="155"/>
    </location>
</feature>
<dbReference type="PRINTS" id="PR00785">
    <property type="entry name" value="NCTRNSLOCATR"/>
</dbReference>
<comment type="subcellular location">
    <subcellularLocation>
        <location evidence="1">Nucleus</location>
    </subcellularLocation>
</comment>
<evidence type="ECO:0000259" key="8">
    <source>
        <dbReference type="PROSITE" id="PS50112"/>
    </source>
</evidence>
<dbReference type="Proteomes" id="UP001159427">
    <property type="component" value="Unassembled WGS sequence"/>
</dbReference>
<dbReference type="Gene3D" id="4.10.280.10">
    <property type="entry name" value="Helix-loop-helix DNA-binding domain"/>
    <property type="match status" value="1"/>
</dbReference>
<dbReference type="CDD" id="cd00130">
    <property type="entry name" value="PAS"/>
    <property type="match status" value="1"/>
</dbReference>
<dbReference type="InterPro" id="IPR035965">
    <property type="entry name" value="PAS-like_dom_sf"/>
</dbReference>
<evidence type="ECO:0000256" key="6">
    <source>
        <dbReference type="ARBA" id="ARBA00023242"/>
    </source>
</evidence>
<dbReference type="InterPro" id="IPR013767">
    <property type="entry name" value="PAS_fold"/>
</dbReference>
<feature type="domain" description="BHLH" evidence="9">
    <location>
        <begin position="13"/>
        <end position="66"/>
    </location>
</feature>
<dbReference type="Pfam" id="PF00989">
    <property type="entry name" value="PAS"/>
    <property type="match status" value="1"/>
</dbReference>
<dbReference type="EMBL" id="CALNXI010000170">
    <property type="protein sequence ID" value="CAH3021127.1"/>
    <property type="molecule type" value="Genomic_DNA"/>
</dbReference>
<protein>
    <submittedName>
        <fullName evidence="10">Uncharacterized protein</fullName>
    </submittedName>
</protein>
<dbReference type="InterPro" id="IPR011598">
    <property type="entry name" value="bHLH_dom"/>
</dbReference>
<evidence type="ECO:0000256" key="1">
    <source>
        <dbReference type="ARBA" id="ARBA00004123"/>
    </source>
</evidence>
<feature type="region of interest" description="Disordered" evidence="7">
    <location>
        <begin position="305"/>
        <end position="370"/>
    </location>
</feature>
<name>A0ABN8LYA3_9CNID</name>
<feature type="region of interest" description="Disordered" evidence="7">
    <location>
        <begin position="1"/>
        <end position="26"/>
    </location>
</feature>
<dbReference type="InterPro" id="IPR001067">
    <property type="entry name" value="Nuc_translocat"/>
</dbReference>
<feature type="region of interest" description="Disordered" evidence="7">
    <location>
        <begin position="621"/>
        <end position="714"/>
    </location>
</feature>
<evidence type="ECO:0000259" key="9">
    <source>
        <dbReference type="PROSITE" id="PS50888"/>
    </source>
</evidence>
<keyword evidence="11" id="KW-1185">Reference proteome</keyword>
<dbReference type="SMART" id="SM00091">
    <property type="entry name" value="PAS"/>
    <property type="match status" value="1"/>
</dbReference>
<dbReference type="PROSITE" id="PS50888">
    <property type="entry name" value="BHLH"/>
    <property type="match status" value="1"/>
</dbReference>
<feature type="region of interest" description="Disordered" evidence="7">
    <location>
        <begin position="165"/>
        <end position="191"/>
    </location>
</feature>
<comment type="caution">
    <text evidence="10">The sequence shown here is derived from an EMBL/GenBank/DDBJ whole genome shotgun (WGS) entry which is preliminary data.</text>
</comment>
<gene>
    <name evidence="10" type="ORF">PEVE_00010050</name>
</gene>
<sequence>MDVNANSKLKRKKKTHGPGNPSKRHRDRLNAELDNLARLLPFPEEIVTKLDKISILRLTVSYLRAKSFFQVSNGRHGTEETCEELVREVEGNGVFSQLSLEALDGFIAVITQDGQLFYVSENVRDFLGYSQAAVIHQSMFKFLHIDDQDMVKSNLAWPKLTGKNAKARNDDKRCDTSSQDGIKSSSDDGDSLNRSFTCRMKCTLNHGGGFYKLFRLSGRLREIHTRKRDSQVVEYGLFAICSPANSPNTHHPGSSIKKEVALTAQKRLERANSDPICGRRSSLPLTGMLHSMPINRPFSVSETRSAAVSPLASPTTSSDSGHPSPDSSQGGKLLLTDSDMRSDRGEISLAPSSSSNQDVDGRLGSDRLMSGMNHPFMNAHRMDRKRAANFMESLRADDKDPARKRSRSLADASDLFFRDGADPRSLFFRSNLPPVPEIKAENVKKKEECSQSCETTADRRPMNNHDNRLDAAQGLVNLGNMASQFPGLCAFPPEFMYPDVMFPRDMLHELQYLRNPFDIHNPCCLGNDPYTALAMRRWLSNPEMFRSPLNPFLAAQSALLTPAERLGFLKFPFGYPSPFSGPSPFDLGAAAAGLSERNLPEFSARSLYRNGLIPEMARNGVSKEADQRHSPLTEKPSQSHESSSSSTQSKRASPNRGVVVKKELVVGDNEEDTDSAKEEPLEGRRKSSKVCNGSSESDDDEKVDVVGGVKPSSGLRQTFAGIQEEFNSRLENLNKSFVKSLDHNVTSPKAQ</sequence>
<feature type="compositionally biased region" description="Low complexity" evidence="7">
    <location>
        <begin position="313"/>
        <end position="331"/>
    </location>
</feature>
<evidence type="ECO:0000256" key="4">
    <source>
        <dbReference type="ARBA" id="ARBA00023125"/>
    </source>
</evidence>
<dbReference type="PANTHER" id="PTHR23043:SF17">
    <property type="entry name" value="PROTEIN SIMILAR"/>
    <property type="match status" value="1"/>
</dbReference>
<proteinExistence type="predicted"/>
<dbReference type="PANTHER" id="PTHR23043">
    <property type="entry name" value="HYPOXIA-INDUCIBLE FACTOR 1 ALPHA"/>
    <property type="match status" value="1"/>
</dbReference>
<evidence type="ECO:0000313" key="11">
    <source>
        <dbReference type="Proteomes" id="UP001159427"/>
    </source>
</evidence>
<keyword evidence="4" id="KW-0238">DNA-binding</keyword>
<dbReference type="Pfam" id="PF00010">
    <property type="entry name" value="HLH"/>
    <property type="match status" value="1"/>
</dbReference>
<dbReference type="CDD" id="cd19696">
    <property type="entry name" value="bHLH-PAS_AhR_like"/>
    <property type="match status" value="1"/>
</dbReference>
<keyword evidence="2" id="KW-0677">Repeat</keyword>
<evidence type="ECO:0000256" key="7">
    <source>
        <dbReference type="SAM" id="MobiDB-lite"/>
    </source>
</evidence>
<keyword evidence="3" id="KW-0805">Transcription regulation</keyword>
<feature type="compositionally biased region" description="Basic residues" evidence="7">
    <location>
        <begin position="8"/>
        <end position="26"/>
    </location>
</feature>
<evidence type="ECO:0000256" key="3">
    <source>
        <dbReference type="ARBA" id="ARBA00023015"/>
    </source>
</evidence>
<dbReference type="PROSITE" id="PS50112">
    <property type="entry name" value="PAS"/>
    <property type="match status" value="1"/>
</dbReference>